<protein>
    <recommendedName>
        <fullName evidence="3">Halobacterial output domain-containing protein</fullName>
    </recommendedName>
</protein>
<dbReference type="Proteomes" id="UP001050975">
    <property type="component" value="Unassembled WGS sequence"/>
</dbReference>
<gene>
    <name evidence="1" type="ORF">MiSe_78510</name>
</gene>
<keyword evidence="2" id="KW-1185">Reference proteome</keyword>
<dbReference type="RefSeq" id="WP_226591436.1">
    <property type="nucleotide sequence ID" value="NZ_BLAY01000195.1"/>
</dbReference>
<reference evidence="1" key="1">
    <citation type="submission" date="2019-10" db="EMBL/GenBank/DDBJ databases">
        <title>Draft genome sequece of Microseira wollei NIES-4236.</title>
        <authorList>
            <person name="Yamaguchi H."/>
            <person name="Suzuki S."/>
            <person name="Kawachi M."/>
        </authorList>
    </citation>
    <scope>NUCLEOTIDE SEQUENCE</scope>
    <source>
        <strain evidence="1">NIES-4236</strain>
    </source>
</reference>
<dbReference type="EMBL" id="BLAY01000195">
    <property type="protein sequence ID" value="GET43031.1"/>
    <property type="molecule type" value="Genomic_DNA"/>
</dbReference>
<sequence length="74" mass="8237">MSETVSRTVHNLLTLLAQQGDPKAIQALKNCKDVEIVDDIDDEDAVQIVVMQSDGEYLVTHHGTSFVPKNEEKE</sequence>
<organism evidence="1 2">
    <name type="scientific">Microseira wollei NIES-4236</name>
    <dbReference type="NCBI Taxonomy" id="2530354"/>
    <lineage>
        <taxon>Bacteria</taxon>
        <taxon>Bacillati</taxon>
        <taxon>Cyanobacteriota</taxon>
        <taxon>Cyanophyceae</taxon>
        <taxon>Oscillatoriophycideae</taxon>
        <taxon>Aerosakkonematales</taxon>
        <taxon>Aerosakkonemataceae</taxon>
        <taxon>Microseira</taxon>
    </lineage>
</organism>
<evidence type="ECO:0008006" key="3">
    <source>
        <dbReference type="Google" id="ProtNLM"/>
    </source>
</evidence>
<name>A0AAV3XQ68_9CYAN</name>
<comment type="caution">
    <text evidence="1">The sequence shown here is derived from an EMBL/GenBank/DDBJ whole genome shotgun (WGS) entry which is preliminary data.</text>
</comment>
<proteinExistence type="predicted"/>
<evidence type="ECO:0000313" key="2">
    <source>
        <dbReference type="Proteomes" id="UP001050975"/>
    </source>
</evidence>
<accession>A0AAV3XQ68</accession>
<evidence type="ECO:0000313" key="1">
    <source>
        <dbReference type="EMBL" id="GET43031.1"/>
    </source>
</evidence>
<dbReference type="AlphaFoldDB" id="A0AAV3XQ68"/>